<proteinExistence type="predicted"/>
<dbReference type="Pfam" id="PF07963">
    <property type="entry name" value="N_methyl"/>
    <property type="match status" value="1"/>
</dbReference>
<dbReference type="Gene3D" id="3.30.700.10">
    <property type="entry name" value="Glycoprotein, Type 4 Pilin"/>
    <property type="match status" value="1"/>
</dbReference>
<gene>
    <name evidence="1" type="ORF">ACLFYP115_02983</name>
</gene>
<dbReference type="NCBIfam" id="TIGR02532">
    <property type="entry name" value="IV_pilin_GFxxxE"/>
    <property type="match status" value="1"/>
</dbReference>
<dbReference type="InterPro" id="IPR012902">
    <property type="entry name" value="N_methyl_site"/>
</dbReference>
<dbReference type="PROSITE" id="PS00409">
    <property type="entry name" value="PROKAR_NTER_METHYL"/>
    <property type="match status" value="1"/>
</dbReference>
<accession>A0A6N2W067</accession>
<dbReference type="AlphaFoldDB" id="A0A6N2W067"/>
<dbReference type="SUPFAM" id="SSF54523">
    <property type="entry name" value="Pili subunits"/>
    <property type="match status" value="1"/>
</dbReference>
<dbReference type="InterPro" id="IPR045584">
    <property type="entry name" value="Pilin-like"/>
</dbReference>
<name>A0A6N2W067_9FIRM</name>
<dbReference type="EMBL" id="CACRSQ010000007">
    <property type="protein sequence ID" value="VYT36129.1"/>
    <property type="molecule type" value="Genomic_DNA"/>
</dbReference>
<reference evidence="1" key="1">
    <citation type="submission" date="2019-11" db="EMBL/GenBank/DDBJ databases">
        <authorList>
            <person name="Feng L."/>
        </authorList>
    </citation>
    <scope>NUCLEOTIDE SEQUENCE</scope>
    <source>
        <strain evidence="1">AcaccaeLFYP115</strain>
    </source>
</reference>
<evidence type="ECO:0000313" key="1">
    <source>
        <dbReference type="EMBL" id="VYT36129.1"/>
    </source>
</evidence>
<organism evidence="1">
    <name type="scientific">Anaerostipes caccae</name>
    <dbReference type="NCBI Taxonomy" id="105841"/>
    <lineage>
        <taxon>Bacteria</taxon>
        <taxon>Bacillati</taxon>
        <taxon>Bacillota</taxon>
        <taxon>Clostridia</taxon>
        <taxon>Lachnospirales</taxon>
        <taxon>Lachnospiraceae</taxon>
        <taxon>Anaerostipes</taxon>
    </lineage>
</organism>
<protein>
    <submittedName>
        <fullName evidence="1">Putative major pilin subunit</fullName>
    </submittedName>
</protein>
<dbReference type="RefSeq" id="WP_006566077.1">
    <property type="nucleotide sequence ID" value="NZ_BAABZP010000001.1"/>
</dbReference>
<sequence length="277" mass="30634">MSYKYKKNKGFTLVELIVVLLILAILLALLIPSLIGYITSAQKKACLVSKAGLLRDLTADEIYELEGSGKYDTAYLKSLAEKSEYKCRQGGAYDVSRGSDGSIVIVCGKHDKNYDFNMNEALSYIIANNPDIAKLIEGYMNKNIDSSSGTGKAYENLLNALGQAGFNAGQAGVNTWSFQGKGSSYYFYWTTEDISSKSPGDKVKVIRYNSARGTYTAGYVAVRRETLSASDSSDGKPRTYNVLGRSDSDWTEYTGVKQSEDDKKNYSKIYQIFKNMK</sequence>